<reference evidence="9" key="1">
    <citation type="journal article" date="2019" name="Int. J. Syst. Evol. Microbiol.">
        <title>The Global Catalogue of Microorganisms (GCM) 10K type strain sequencing project: providing services to taxonomists for standard genome sequencing and annotation.</title>
        <authorList>
            <consortium name="The Broad Institute Genomics Platform"/>
            <consortium name="The Broad Institute Genome Sequencing Center for Infectious Disease"/>
            <person name="Wu L."/>
            <person name="Ma J."/>
        </authorList>
    </citation>
    <scope>NUCLEOTIDE SEQUENCE [LARGE SCALE GENOMIC DNA]</scope>
    <source>
        <strain evidence="9">PCU 266</strain>
    </source>
</reference>
<proteinExistence type="inferred from homology"/>
<protein>
    <submittedName>
        <fullName evidence="8">Tyrosine-type recombinase/integrase</fullName>
    </submittedName>
</protein>
<dbReference type="InterPro" id="IPR011010">
    <property type="entry name" value="DNA_brk_join_enz"/>
</dbReference>
<evidence type="ECO:0000256" key="1">
    <source>
        <dbReference type="ARBA" id="ARBA00008857"/>
    </source>
</evidence>
<dbReference type="Pfam" id="PF00589">
    <property type="entry name" value="Phage_integrase"/>
    <property type="match status" value="1"/>
</dbReference>
<dbReference type="EMBL" id="JBHSKP010000006">
    <property type="protein sequence ID" value="MFC5152603.1"/>
    <property type="molecule type" value="Genomic_DNA"/>
</dbReference>
<dbReference type="PROSITE" id="PS51898">
    <property type="entry name" value="TYR_RECOMBINASE"/>
    <property type="match status" value="1"/>
</dbReference>
<dbReference type="Gene3D" id="1.10.150.130">
    <property type="match status" value="1"/>
</dbReference>
<gene>
    <name evidence="8" type="ORF">ACFPRH_12730</name>
</gene>
<dbReference type="InterPro" id="IPR013762">
    <property type="entry name" value="Integrase-like_cat_sf"/>
</dbReference>
<comment type="caution">
    <text evidence="8">The sequence shown here is derived from an EMBL/GenBank/DDBJ whole genome shotgun (WGS) entry which is preliminary data.</text>
</comment>
<evidence type="ECO:0000256" key="5">
    <source>
        <dbReference type="PROSITE-ProRule" id="PRU01248"/>
    </source>
</evidence>
<evidence type="ECO:0000256" key="2">
    <source>
        <dbReference type="ARBA" id="ARBA00022908"/>
    </source>
</evidence>
<organism evidence="8 9">
    <name type="scientific">Streptomyces amakusaensis</name>
    <dbReference type="NCBI Taxonomy" id="67271"/>
    <lineage>
        <taxon>Bacteria</taxon>
        <taxon>Bacillati</taxon>
        <taxon>Actinomycetota</taxon>
        <taxon>Actinomycetes</taxon>
        <taxon>Kitasatosporales</taxon>
        <taxon>Streptomycetaceae</taxon>
        <taxon>Streptomyces</taxon>
    </lineage>
</organism>
<evidence type="ECO:0000313" key="9">
    <source>
        <dbReference type="Proteomes" id="UP001596160"/>
    </source>
</evidence>
<dbReference type="RefSeq" id="WP_344477982.1">
    <property type="nucleotide sequence ID" value="NZ_BAAASB010000009.1"/>
</dbReference>
<dbReference type="Proteomes" id="UP001596160">
    <property type="component" value="Unassembled WGS sequence"/>
</dbReference>
<feature type="domain" description="Core-binding (CB)" evidence="7">
    <location>
        <begin position="18"/>
        <end position="98"/>
    </location>
</feature>
<dbReference type="Gene3D" id="1.10.443.10">
    <property type="entry name" value="Intergrase catalytic core"/>
    <property type="match status" value="1"/>
</dbReference>
<keyword evidence="2" id="KW-0229">DNA integration</keyword>
<dbReference type="InterPro" id="IPR050090">
    <property type="entry name" value="Tyrosine_recombinase_XerCD"/>
</dbReference>
<dbReference type="SUPFAM" id="SSF56349">
    <property type="entry name" value="DNA breaking-rejoining enzymes"/>
    <property type="match status" value="1"/>
</dbReference>
<dbReference type="InterPro" id="IPR004107">
    <property type="entry name" value="Integrase_SAM-like_N"/>
</dbReference>
<dbReference type="Pfam" id="PF14659">
    <property type="entry name" value="Phage_int_SAM_3"/>
    <property type="match status" value="1"/>
</dbReference>
<evidence type="ECO:0000313" key="8">
    <source>
        <dbReference type="EMBL" id="MFC5152603.1"/>
    </source>
</evidence>
<keyword evidence="4" id="KW-0233">DNA recombination</keyword>
<comment type="similarity">
    <text evidence="1">Belongs to the 'phage' integrase family.</text>
</comment>
<evidence type="ECO:0000256" key="4">
    <source>
        <dbReference type="ARBA" id="ARBA00023172"/>
    </source>
</evidence>
<sequence length="328" mass="37886">MEAKLRRGMLRDPHLGKMKFAEWYRKWWNARVVEPHTLRGDASSIKNHITPYWAAWEMRAISRIDVQGWIRALVEKGAGASAIQRAYNLMSSVMRAAVDDDIIAVSPCRGIDLPTIVTKPPQWFTVDQAQSILDELPTPWRTMCLLGFYTGLRWGELTGLHHHRIDRRRSRLFVVEVNTKSGIKEYPKSSKSRREVPLPPHALEALERHIHRLERDAVVFTTLAKGRAGRLPDDGNWRRQTWWPAAEDAHYFDTDGDQRLVPHYPPHSMRHTCASWLVQRGVSLYEVQHLLGHESFQTTQRYAHLQPDAHRAVLGAWERLESPLTLAV</sequence>
<accession>A0ABW0AFN4</accession>
<dbReference type="CDD" id="cd01189">
    <property type="entry name" value="INT_ICEBs1_C_like"/>
    <property type="match status" value="1"/>
</dbReference>
<dbReference type="InterPro" id="IPR044068">
    <property type="entry name" value="CB"/>
</dbReference>
<dbReference type="PROSITE" id="PS51900">
    <property type="entry name" value="CB"/>
    <property type="match status" value="1"/>
</dbReference>
<keyword evidence="3 5" id="KW-0238">DNA-binding</keyword>
<evidence type="ECO:0000256" key="3">
    <source>
        <dbReference type="ARBA" id="ARBA00023125"/>
    </source>
</evidence>
<evidence type="ECO:0000259" key="6">
    <source>
        <dbReference type="PROSITE" id="PS51898"/>
    </source>
</evidence>
<feature type="domain" description="Tyr recombinase" evidence="6">
    <location>
        <begin position="119"/>
        <end position="315"/>
    </location>
</feature>
<evidence type="ECO:0000259" key="7">
    <source>
        <dbReference type="PROSITE" id="PS51900"/>
    </source>
</evidence>
<name>A0ABW0AFN4_9ACTN</name>
<dbReference type="PANTHER" id="PTHR30349">
    <property type="entry name" value="PHAGE INTEGRASE-RELATED"/>
    <property type="match status" value="1"/>
</dbReference>
<dbReference type="PANTHER" id="PTHR30349:SF64">
    <property type="entry name" value="PROPHAGE INTEGRASE INTD-RELATED"/>
    <property type="match status" value="1"/>
</dbReference>
<keyword evidence="9" id="KW-1185">Reference proteome</keyword>
<dbReference type="InterPro" id="IPR010998">
    <property type="entry name" value="Integrase_recombinase_N"/>
</dbReference>
<dbReference type="InterPro" id="IPR002104">
    <property type="entry name" value="Integrase_catalytic"/>
</dbReference>